<evidence type="ECO:0000313" key="1">
    <source>
        <dbReference type="EMBL" id="AJM92894.1"/>
    </source>
</evidence>
<keyword evidence="2" id="KW-1185">Reference proteome</keyword>
<dbReference type="HOGENOM" id="CLU_2204004_0_0_2"/>
<protein>
    <submittedName>
        <fullName evidence="1">Uncharacterized protein</fullName>
    </submittedName>
</protein>
<reference evidence="1 2" key="2">
    <citation type="journal article" date="2016" name="ISME J.">
        <title>Physiological and genomic characterization of two novel marine thaumarchaeal strains indicates niche differentiation.</title>
        <authorList>
            <person name="Bayer B."/>
            <person name="Vojvoda J."/>
            <person name="Offre P."/>
            <person name="Alves R.J."/>
            <person name="Elisabeth N.H."/>
            <person name="Garcia J.A."/>
            <person name="Volland J.M."/>
            <person name="Srivastava A."/>
            <person name="Schleper C."/>
            <person name="Herndl G.J."/>
        </authorList>
    </citation>
    <scope>NUCLEOTIDE SEQUENCE [LARGE SCALE GENOMIC DNA]</scope>
    <source>
        <strain evidence="1 2">D3C</strain>
    </source>
</reference>
<dbReference type="Proteomes" id="UP000032027">
    <property type="component" value="Chromosome"/>
</dbReference>
<organism evidence="1 2">
    <name type="scientific">Nitrosopumilus piranensis</name>
    <dbReference type="NCBI Taxonomy" id="1582439"/>
    <lineage>
        <taxon>Archaea</taxon>
        <taxon>Nitrososphaerota</taxon>
        <taxon>Nitrososphaeria</taxon>
        <taxon>Nitrosopumilales</taxon>
        <taxon>Nitrosopumilaceae</taxon>
        <taxon>Nitrosopumilus</taxon>
    </lineage>
</organism>
<accession>A0A0C5BX92</accession>
<reference evidence="2" key="1">
    <citation type="submission" date="2015-02" db="EMBL/GenBank/DDBJ databases">
        <title>Characterization of two novel Thaumarchaeota isolated from the Northern Adriatic Sea.</title>
        <authorList>
            <person name="Bayer B."/>
            <person name="Vojvoda J."/>
            <person name="Offre P."/>
            <person name="Srivastava A."/>
            <person name="Elisabeth N."/>
            <person name="Garcia J.A.L."/>
            <person name="Schleper C."/>
            <person name="Herndl G.J."/>
        </authorList>
    </citation>
    <scope>NUCLEOTIDE SEQUENCE [LARGE SCALE GENOMIC DNA]</scope>
    <source>
        <strain evidence="2">D3C</strain>
    </source>
</reference>
<name>A0A0C5BX92_9ARCH</name>
<evidence type="ECO:0000313" key="2">
    <source>
        <dbReference type="Proteomes" id="UP000032027"/>
    </source>
</evidence>
<dbReference type="KEGG" id="nid:NPIRD3C_1682"/>
<reference evidence="1 2" key="3">
    <citation type="journal article" date="2019" name="Int. J. Syst. Evol. Microbiol.">
        <title>Nitrosopumilus adriaticus sp. nov. and Nitrosopumilus piranensis sp. nov., two ammonia-oxidizing archaea from the Adriatic Sea and members of the class Nitrososphaeria.</title>
        <authorList>
            <person name="Bayer B."/>
            <person name="Vojvoda J."/>
            <person name="Reinthaler T."/>
            <person name="Reyes C."/>
            <person name="Pinto M."/>
            <person name="Herndl G.J."/>
        </authorList>
    </citation>
    <scope>NUCLEOTIDE SEQUENCE [LARGE SCALE GENOMIC DNA]</scope>
    <source>
        <strain evidence="1 2">D3C</strain>
    </source>
</reference>
<sequence length="107" mass="12993">MWTSSNVFLEKQGSRNEGWNWDDFKRRSRIDCCRSRSDSRSLNIRSILYNRNYGSSNYNHHTNLVEDRVQKRTEKWKQRIRAKHRTKTRIISNKVLNSAKIFEKQQC</sequence>
<gene>
    <name evidence="1" type="ORF">NPIRD3C_1682</name>
</gene>
<dbReference type="EMBL" id="CP010868">
    <property type="protein sequence ID" value="AJM92894.1"/>
    <property type="molecule type" value="Genomic_DNA"/>
</dbReference>
<proteinExistence type="predicted"/>
<dbReference type="AlphaFoldDB" id="A0A0C5BX92"/>
<dbReference type="STRING" id="1582439.NPIRD3C_1682"/>